<gene>
    <name evidence="2" type="ORF">RA271_30580</name>
</gene>
<dbReference type="Proteomes" id="UP001610657">
    <property type="component" value="Unassembled WGS sequence"/>
</dbReference>
<accession>A0ABW7NWW3</accession>
<keyword evidence="1" id="KW-1133">Transmembrane helix</keyword>
<dbReference type="EMBL" id="JAVCQK010000861">
    <property type="protein sequence ID" value="MFH7519410.1"/>
    <property type="molecule type" value="Genomic_DNA"/>
</dbReference>
<evidence type="ECO:0000256" key="1">
    <source>
        <dbReference type="SAM" id="Phobius"/>
    </source>
</evidence>
<name>A0ABW7NWW3_9PSED</name>
<feature type="transmembrane region" description="Helical" evidence="1">
    <location>
        <begin position="54"/>
        <end position="74"/>
    </location>
</feature>
<keyword evidence="3" id="KW-1185">Reference proteome</keyword>
<organism evidence="2 3">
    <name type="scientific">Pseudomonas syringae pv. tagetis</name>
    <dbReference type="NCBI Taxonomy" id="129140"/>
    <lineage>
        <taxon>Bacteria</taxon>
        <taxon>Pseudomonadati</taxon>
        <taxon>Pseudomonadota</taxon>
        <taxon>Gammaproteobacteria</taxon>
        <taxon>Pseudomonadales</taxon>
        <taxon>Pseudomonadaceae</taxon>
        <taxon>Pseudomonas</taxon>
    </lineage>
</organism>
<evidence type="ECO:0000313" key="2">
    <source>
        <dbReference type="EMBL" id="MFH7519410.1"/>
    </source>
</evidence>
<keyword evidence="1" id="KW-0812">Transmembrane</keyword>
<feature type="non-terminal residue" evidence="2">
    <location>
        <position position="75"/>
    </location>
</feature>
<comment type="caution">
    <text evidence="2">The sequence shown here is derived from an EMBL/GenBank/DDBJ whole genome shotgun (WGS) entry which is preliminary data.</text>
</comment>
<evidence type="ECO:0000313" key="3">
    <source>
        <dbReference type="Proteomes" id="UP001610657"/>
    </source>
</evidence>
<proteinExistence type="predicted"/>
<protein>
    <submittedName>
        <fullName evidence="2">MFS transporter</fullName>
    </submittedName>
</protein>
<sequence length="75" mass="8292">MIAKPGFNRWVVPPYALAIHLCIGMAYGFSGFWLPLSKAVGVTAPVAFTPDMGFLAQMFASNFFFNFSLMCVIYT</sequence>
<reference evidence="2 3" key="1">
    <citation type="submission" date="2023-08" db="EMBL/GenBank/DDBJ databases">
        <title>Genomic and mutational analysis of Pseudomonas syringae pv. tagetis EB037 pathogenicity on sunflower.</title>
        <authorList>
            <person name="Maul J.E."/>
        </authorList>
    </citation>
    <scope>NUCLEOTIDE SEQUENCE [LARGE SCALE GENOMIC DNA]</scope>
    <source>
        <strain evidence="2 3">EB037_T1</strain>
    </source>
</reference>
<keyword evidence="1" id="KW-0472">Membrane</keyword>
<feature type="transmembrane region" description="Helical" evidence="1">
    <location>
        <begin position="12"/>
        <end position="34"/>
    </location>
</feature>